<accession>A0AA41Q2Y1</accession>
<organism evidence="1 2">
    <name type="scientific">Yinghuangia soli</name>
    <dbReference type="NCBI Taxonomy" id="2908204"/>
    <lineage>
        <taxon>Bacteria</taxon>
        <taxon>Bacillati</taxon>
        <taxon>Actinomycetota</taxon>
        <taxon>Actinomycetes</taxon>
        <taxon>Kitasatosporales</taxon>
        <taxon>Streptomycetaceae</taxon>
        <taxon>Yinghuangia</taxon>
    </lineage>
</organism>
<dbReference type="AlphaFoldDB" id="A0AA41Q2Y1"/>
<protein>
    <submittedName>
        <fullName evidence="1">Uncharacterized protein</fullName>
    </submittedName>
</protein>
<gene>
    <name evidence="1" type="ORF">LZ495_19820</name>
</gene>
<dbReference type="RefSeq" id="WP_235053754.1">
    <property type="nucleotide sequence ID" value="NZ_JAKFHA010000011.1"/>
</dbReference>
<proteinExistence type="predicted"/>
<keyword evidence="2" id="KW-1185">Reference proteome</keyword>
<evidence type="ECO:0000313" key="2">
    <source>
        <dbReference type="Proteomes" id="UP001165378"/>
    </source>
</evidence>
<sequence>MTRNPLFSTYRTSENRVTSSLLAVLQRLESHIVERILGGAIGETTLSLLTYTNQPTQGKDAPSVPDASISASFRWLFEVKTTKSALTKPGQLGNHLSLLTGTHADERLFVLTPDPEQPKGVTELADPRVVWFNFAALSQSIDALLADPDELVGEQGVFLLRELQALFRLDDLLEHEDVAIVAAREAYPEYLRHGAYVCQPNRSFRSGITHFGFYTDKAIRQEIAAILYSEEAVHFTLEEATRRKADPKPEVIRIGELIEHLLAEDARAEGAEYKVLLLSTAKDDRTVLLPHLVTNTKLDASGRTTAWTQGQRYVRLSALGKGPRTTGELDTLH</sequence>
<dbReference type="Proteomes" id="UP001165378">
    <property type="component" value="Unassembled WGS sequence"/>
</dbReference>
<name>A0AA41Q2Y1_9ACTN</name>
<comment type="caution">
    <text evidence="1">The sequence shown here is derived from an EMBL/GenBank/DDBJ whole genome shotgun (WGS) entry which is preliminary data.</text>
</comment>
<evidence type="ECO:0000313" key="1">
    <source>
        <dbReference type="EMBL" id="MCF2529449.1"/>
    </source>
</evidence>
<reference evidence="1" key="1">
    <citation type="submission" date="2022-01" db="EMBL/GenBank/DDBJ databases">
        <title>Genome-Based Taxonomic Classification of the Phylum Actinobacteria.</title>
        <authorList>
            <person name="Gao Y."/>
        </authorList>
    </citation>
    <scope>NUCLEOTIDE SEQUENCE</scope>
    <source>
        <strain evidence="1">KLBMP 8922</strain>
    </source>
</reference>
<dbReference type="EMBL" id="JAKFHA010000011">
    <property type="protein sequence ID" value="MCF2529449.1"/>
    <property type="molecule type" value="Genomic_DNA"/>
</dbReference>